<feature type="compositionally biased region" description="Pro residues" evidence="5">
    <location>
        <begin position="373"/>
        <end position="392"/>
    </location>
</feature>
<gene>
    <name evidence="8" type="ORF">JAAARDRAFT_192081</name>
</gene>
<evidence type="ECO:0000256" key="2">
    <source>
        <dbReference type="ARBA" id="ARBA00022771"/>
    </source>
</evidence>
<evidence type="ECO:0000313" key="9">
    <source>
        <dbReference type="Proteomes" id="UP000027265"/>
    </source>
</evidence>
<feature type="region of interest" description="Disordered" evidence="5">
    <location>
        <begin position="371"/>
        <end position="399"/>
    </location>
</feature>
<dbReference type="InterPro" id="IPR000571">
    <property type="entry name" value="Znf_CCCH"/>
</dbReference>
<keyword evidence="3 4" id="KW-0862">Zinc</keyword>
<feature type="zinc finger region" description="C3H1-type" evidence="4">
    <location>
        <begin position="157"/>
        <end position="184"/>
    </location>
</feature>
<dbReference type="AlphaFoldDB" id="A0A067Q098"/>
<feature type="transmembrane region" description="Helical" evidence="6">
    <location>
        <begin position="400"/>
        <end position="420"/>
    </location>
</feature>
<dbReference type="InterPro" id="IPR036855">
    <property type="entry name" value="Znf_CCCH_sf"/>
</dbReference>
<evidence type="ECO:0000256" key="5">
    <source>
        <dbReference type="SAM" id="MobiDB-lite"/>
    </source>
</evidence>
<dbReference type="InParanoid" id="A0A067Q098"/>
<keyword evidence="6" id="KW-0472">Membrane</keyword>
<evidence type="ECO:0000256" key="1">
    <source>
        <dbReference type="ARBA" id="ARBA00022723"/>
    </source>
</evidence>
<keyword evidence="6" id="KW-1133">Transmembrane helix</keyword>
<dbReference type="SUPFAM" id="SSF90229">
    <property type="entry name" value="CCCH zinc finger"/>
    <property type="match status" value="1"/>
</dbReference>
<name>A0A067Q098_9AGAM</name>
<evidence type="ECO:0000256" key="3">
    <source>
        <dbReference type="ARBA" id="ARBA00022833"/>
    </source>
</evidence>
<dbReference type="EMBL" id="KL197715">
    <property type="protein sequence ID" value="KDQ59575.1"/>
    <property type="molecule type" value="Genomic_DNA"/>
</dbReference>
<dbReference type="GO" id="GO:0008270">
    <property type="term" value="F:zinc ion binding"/>
    <property type="evidence" value="ECO:0007669"/>
    <property type="project" value="UniProtKB-KW"/>
</dbReference>
<dbReference type="PROSITE" id="PS50103">
    <property type="entry name" value="ZF_C3H1"/>
    <property type="match status" value="1"/>
</dbReference>
<organism evidence="8 9">
    <name type="scientific">Jaapia argillacea MUCL 33604</name>
    <dbReference type="NCBI Taxonomy" id="933084"/>
    <lineage>
        <taxon>Eukaryota</taxon>
        <taxon>Fungi</taxon>
        <taxon>Dikarya</taxon>
        <taxon>Basidiomycota</taxon>
        <taxon>Agaricomycotina</taxon>
        <taxon>Agaricomycetes</taxon>
        <taxon>Agaricomycetidae</taxon>
        <taxon>Jaapiales</taxon>
        <taxon>Jaapiaceae</taxon>
        <taxon>Jaapia</taxon>
    </lineage>
</organism>
<evidence type="ECO:0000259" key="7">
    <source>
        <dbReference type="PROSITE" id="PS50103"/>
    </source>
</evidence>
<evidence type="ECO:0000256" key="4">
    <source>
        <dbReference type="PROSITE-ProRule" id="PRU00723"/>
    </source>
</evidence>
<keyword evidence="2 4" id="KW-0863">Zinc-finger</keyword>
<dbReference type="Proteomes" id="UP000027265">
    <property type="component" value="Unassembled WGS sequence"/>
</dbReference>
<feature type="domain" description="C3H1-type" evidence="7">
    <location>
        <begin position="157"/>
        <end position="184"/>
    </location>
</feature>
<dbReference type="OrthoDB" id="2920843at2759"/>
<keyword evidence="1 4" id="KW-0479">Metal-binding</keyword>
<protein>
    <recommendedName>
        <fullName evidence="7">C3H1-type domain-containing protein</fullName>
    </recommendedName>
</protein>
<keyword evidence="9" id="KW-1185">Reference proteome</keyword>
<keyword evidence="6" id="KW-0812">Transmembrane</keyword>
<accession>A0A067Q098</accession>
<sequence length="425" mass="48175">MSVDQAWADRTACREYVSIYTSVGDERRRRLIDPRTITGSRIYGCGRRWCEYSHTLLDTSRLRLLVGDIDTISTSTKETLVTLEYVGGFEIFGHSEAWNYGWKVTLYAGEAQGTLQRYTEPLVCMDEDVNVAISKLVGVLRSRGYSMPSIDEEDPMGRRMTICNHYIKGNCGQGTHCSFNHDLFDLLQIARLVDYPAWYLGAIPFFTLRLDYLTTGSSSWRMTLHARSASGELRQLPLPVSCENPNIHTAMLSVESLAEFESQYSVTSRPNYASSETLRQLKATPEPSFPGWEHDHYLFVLNEPGHEYYDRVWDLLRELEERRRELNVSPAPFAKWELEYYLFVMIAGKNHVAFDHVGELLRGRWDLYSTPQPSHPPLPPPPPPPPPLPPRPSSKSQGEGWSWLGVAAVAAGAAIVLTLLERGRG</sequence>
<evidence type="ECO:0000256" key="6">
    <source>
        <dbReference type="SAM" id="Phobius"/>
    </source>
</evidence>
<dbReference type="HOGENOM" id="CLU_645665_0_0_1"/>
<evidence type="ECO:0000313" key="8">
    <source>
        <dbReference type="EMBL" id="KDQ59575.1"/>
    </source>
</evidence>
<proteinExistence type="predicted"/>
<reference evidence="9" key="1">
    <citation type="journal article" date="2014" name="Proc. Natl. Acad. Sci. U.S.A.">
        <title>Extensive sampling of basidiomycete genomes demonstrates inadequacy of the white-rot/brown-rot paradigm for wood decay fungi.</title>
        <authorList>
            <person name="Riley R."/>
            <person name="Salamov A.A."/>
            <person name="Brown D.W."/>
            <person name="Nagy L.G."/>
            <person name="Floudas D."/>
            <person name="Held B.W."/>
            <person name="Levasseur A."/>
            <person name="Lombard V."/>
            <person name="Morin E."/>
            <person name="Otillar R."/>
            <person name="Lindquist E.A."/>
            <person name="Sun H."/>
            <person name="LaButti K.M."/>
            <person name="Schmutz J."/>
            <person name="Jabbour D."/>
            <person name="Luo H."/>
            <person name="Baker S.E."/>
            <person name="Pisabarro A.G."/>
            <person name="Walton J.D."/>
            <person name="Blanchette R.A."/>
            <person name="Henrissat B."/>
            <person name="Martin F."/>
            <person name="Cullen D."/>
            <person name="Hibbett D.S."/>
            <person name="Grigoriev I.V."/>
        </authorList>
    </citation>
    <scope>NUCLEOTIDE SEQUENCE [LARGE SCALE GENOMIC DNA]</scope>
    <source>
        <strain evidence="9">MUCL 33604</strain>
    </source>
</reference>
<dbReference type="Gene3D" id="1.20.120.1350">
    <property type="entry name" value="Pneumovirus matrix protein 2 (M2), zinc-binding domain"/>
    <property type="match status" value="1"/>
</dbReference>
<dbReference type="SMART" id="SM00356">
    <property type="entry name" value="ZnF_C3H1"/>
    <property type="match status" value="1"/>
</dbReference>